<dbReference type="GeneID" id="36399113"/>
<proteinExistence type="predicted"/>
<dbReference type="Proteomes" id="UP000054928">
    <property type="component" value="Unassembled WGS sequence"/>
</dbReference>
<dbReference type="RefSeq" id="XP_024573169.1">
    <property type="nucleotide sequence ID" value="XM_024722054.1"/>
</dbReference>
<reference evidence="2" key="1">
    <citation type="submission" date="2014-09" db="EMBL/GenBank/DDBJ databases">
        <authorList>
            <person name="Sharma Rahul"/>
            <person name="Thines Marco"/>
        </authorList>
    </citation>
    <scope>NUCLEOTIDE SEQUENCE [LARGE SCALE GENOMIC DNA]</scope>
</reference>
<sequence>MGLERSFWLSSKRSTRYSYSNQKKEFLGCNGLAVIVAAAEIRPSPLLLRQFFLLHLIAW</sequence>
<protein>
    <submittedName>
        <fullName evidence="1">Uncharacterized protein</fullName>
    </submittedName>
</protein>
<dbReference type="AlphaFoldDB" id="A0A0P1A8J3"/>
<accession>A0A0P1A8J3</accession>
<keyword evidence="2" id="KW-1185">Reference proteome</keyword>
<evidence type="ECO:0000313" key="1">
    <source>
        <dbReference type="EMBL" id="CEG36800.1"/>
    </source>
</evidence>
<name>A0A0P1A8J3_PLAHL</name>
<organism evidence="1 2">
    <name type="scientific">Plasmopara halstedii</name>
    <name type="common">Downy mildew of sunflower</name>
    <dbReference type="NCBI Taxonomy" id="4781"/>
    <lineage>
        <taxon>Eukaryota</taxon>
        <taxon>Sar</taxon>
        <taxon>Stramenopiles</taxon>
        <taxon>Oomycota</taxon>
        <taxon>Peronosporomycetes</taxon>
        <taxon>Peronosporales</taxon>
        <taxon>Peronosporaceae</taxon>
        <taxon>Plasmopara</taxon>
    </lineage>
</organism>
<dbReference type="EMBL" id="CCYD01000252">
    <property type="protein sequence ID" value="CEG36800.1"/>
    <property type="molecule type" value="Genomic_DNA"/>
</dbReference>
<evidence type="ECO:0000313" key="2">
    <source>
        <dbReference type="Proteomes" id="UP000054928"/>
    </source>
</evidence>